<dbReference type="Proteomes" id="UP000500767">
    <property type="component" value="Chromosome"/>
</dbReference>
<name>A0A6M8HUA7_9PROT</name>
<dbReference type="KEGG" id="lck:HN018_19340"/>
<dbReference type="RefSeq" id="WP_171835845.1">
    <property type="nucleotide sequence ID" value="NZ_CP053708.1"/>
</dbReference>
<sequence length="102" mass="11226">MSSARSFSAEQDRLIVDGRAAGRSWTDIARDIGSTGKACQYRLSRGLGLHDPKVVQVGRRKERRDYDDPDEAQLKRPPLPAGDAATWQAITAGTLLDGRAFR</sequence>
<evidence type="ECO:0000256" key="1">
    <source>
        <dbReference type="SAM" id="MobiDB-lite"/>
    </source>
</evidence>
<gene>
    <name evidence="2" type="ORF">HN018_19340</name>
</gene>
<evidence type="ECO:0000313" key="2">
    <source>
        <dbReference type="EMBL" id="QKE91900.1"/>
    </source>
</evidence>
<dbReference type="EMBL" id="CP053708">
    <property type="protein sequence ID" value="QKE91900.1"/>
    <property type="molecule type" value="Genomic_DNA"/>
</dbReference>
<protein>
    <submittedName>
        <fullName evidence="2">Uncharacterized protein</fullName>
    </submittedName>
</protein>
<proteinExistence type="predicted"/>
<accession>A0A6M8HUA7</accession>
<organism evidence="2 3">
    <name type="scientific">Lichenicola cladoniae</name>
    <dbReference type="NCBI Taxonomy" id="1484109"/>
    <lineage>
        <taxon>Bacteria</taxon>
        <taxon>Pseudomonadati</taxon>
        <taxon>Pseudomonadota</taxon>
        <taxon>Alphaproteobacteria</taxon>
        <taxon>Acetobacterales</taxon>
        <taxon>Acetobacteraceae</taxon>
        <taxon>Lichenicola</taxon>
    </lineage>
</organism>
<evidence type="ECO:0000313" key="3">
    <source>
        <dbReference type="Proteomes" id="UP000500767"/>
    </source>
</evidence>
<reference evidence="2 3" key="1">
    <citation type="journal article" date="2014" name="World J. Microbiol. Biotechnol.">
        <title>Biodiversity and physiological characteristics of Antarctic and Arctic lichens-associated bacteria.</title>
        <authorList>
            <person name="Lee Y.M."/>
            <person name="Kim E.H."/>
            <person name="Lee H.K."/>
            <person name="Hong S.G."/>
        </authorList>
    </citation>
    <scope>NUCLEOTIDE SEQUENCE [LARGE SCALE GENOMIC DNA]</scope>
    <source>
        <strain evidence="2 3">PAMC 26569</strain>
    </source>
</reference>
<keyword evidence="3" id="KW-1185">Reference proteome</keyword>
<dbReference type="AlphaFoldDB" id="A0A6M8HUA7"/>
<feature type="region of interest" description="Disordered" evidence="1">
    <location>
        <begin position="58"/>
        <end position="83"/>
    </location>
</feature>